<dbReference type="GO" id="GO:0071540">
    <property type="term" value="C:eukaryotic translation initiation factor 3 complex, eIF3e"/>
    <property type="evidence" value="ECO:0007669"/>
    <property type="project" value="TreeGrafter"/>
</dbReference>
<organism evidence="8 9">
    <name type="scientific">Aphanomyces astaci</name>
    <name type="common">Crayfish plague agent</name>
    <dbReference type="NCBI Taxonomy" id="112090"/>
    <lineage>
        <taxon>Eukaryota</taxon>
        <taxon>Sar</taxon>
        <taxon>Stramenopiles</taxon>
        <taxon>Oomycota</taxon>
        <taxon>Saprolegniomycetes</taxon>
        <taxon>Saprolegniales</taxon>
        <taxon>Verrucalvaceae</taxon>
        <taxon>Aphanomyces</taxon>
    </lineage>
</organism>
<dbReference type="Pfam" id="PF22591">
    <property type="entry name" value="eIF3a_PCI_TPR-like"/>
    <property type="match status" value="1"/>
</dbReference>
<evidence type="ECO:0000256" key="4">
    <source>
        <dbReference type="ARBA" id="ARBA00022917"/>
    </source>
</evidence>
<name>A0A9X8DWE7_APHAT</name>
<evidence type="ECO:0000256" key="6">
    <source>
        <dbReference type="SAM" id="MobiDB-lite"/>
    </source>
</evidence>
<keyword evidence="5" id="KW-0175">Coiled coil</keyword>
<dbReference type="GO" id="GO:0043614">
    <property type="term" value="C:multi-eIF complex"/>
    <property type="evidence" value="ECO:0007669"/>
    <property type="project" value="TreeGrafter"/>
</dbReference>
<feature type="compositionally biased region" description="Basic and acidic residues" evidence="6">
    <location>
        <begin position="815"/>
        <end position="846"/>
    </location>
</feature>
<comment type="caution">
    <text evidence="8">The sequence shown here is derived from an EMBL/GenBank/DDBJ whole genome shotgun (WGS) entry which is preliminary data.</text>
</comment>
<feature type="region of interest" description="Disordered" evidence="6">
    <location>
        <begin position="815"/>
        <end position="911"/>
    </location>
</feature>
<dbReference type="Proteomes" id="UP000275652">
    <property type="component" value="Unassembled WGS sequence"/>
</dbReference>
<feature type="coiled-coil region" evidence="5">
    <location>
        <begin position="572"/>
        <end position="689"/>
    </location>
</feature>
<evidence type="ECO:0000256" key="1">
    <source>
        <dbReference type="ARBA" id="ARBA00022490"/>
    </source>
</evidence>
<dbReference type="Gene3D" id="4.10.860.10">
    <property type="entry name" value="UVR domain"/>
    <property type="match status" value="1"/>
</dbReference>
<dbReference type="InterPro" id="IPR054711">
    <property type="entry name" value="eIF3a_PCI_TPR-like"/>
</dbReference>
<sequence>MSHFFQKPENALKRANELLNTPNADAGVVKRQKRNALEILHEALIAKKNRTWQPTHEVLMVTYLNITIDLQLGRIAKDGLHQYRNLVLAQNPASLEKVLLFFVSESEKRVAEARKHSTELSILASVDLESSQSPEAVMMSTTTAEDSADRTDRALVLPWLRFMWETYRTVLDILRCNTKLEGLYKQVALSAFAFCRTYVRKIEFRRLCEILRTHLYTMQRHEATPTTQSIRQMRGWEGWSAESVELHLTIRFDQLDAATHLELFTEGFRTVDDIHAIMQFWATPPKAAIMATFYKNLAHIFYVSKNHLLHAFALFKYYTLLQREGTVLPDPEQRQLASAVVLASLSIPIRNHHSILLENAETAAGLLEEKDEHMAALLGYPPTRRQLLDDMTSLRIVNTALPEVAALYDQLYRSSAIDPLRIVSQIQPSLAVLTSHSSLHAYVPFLEELTIHLVLDQLTHVYSSVTLSHFYNMTNGLSSASPREIEQLIVRSRKDPTASVRVRIDHASQCMRFSPVLAFESQAKHLTRLGKSLQTVLDKVTPPPPSCSSVTLAAKKTLPATRAAMLHRRVRIEQHKEAFEKLQVEKAKADARKKAEAEAHRAKLEADRLEHEAKKRELEKVQKIKEDIARKDAKSILAKLGKDTADVDFDTMDKAKLLQEAKDKALKAKEDAQRKLKDAARTLDHIVRATREAEFPILHAQFQAKQAQDKLAFEQTWAAALVAAEHAHTFAVSQKALYDQSQPLSTAFRAAHEARQRVKVQEKLKQEALRRQVEALEAKVDRAQTRKADHEAEIRRQQEAERKRVELEARAERLREEAAARDAEDARRRQEEEEEAERVRQEEASKPKKYTPPIARDQTDQGDKWSTVPRAGSRRLDEAFKGRDAPREGFGTRGGGAGGIRSFRGDDDGPPPSSPEILVAEMGLAETLVAEMGLAETLVAEMGLAETLVAEMGLAETLVAEMGLAETLVAEMGLAETLVAEMGLAEILVAEMGLAEILVAEMGLAEILVAEMGLAVLVETVKVAAAASATATAARLFVGLATRRTHLVALGSAATATALGTTDRLAAKVHSDGMRLRRAHPKVADGNASVVGPSYIHI</sequence>
<dbReference type="InterPro" id="IPR000717">
    <property type="entry name" value="PCI_dom"/>
</dbReference>
<dbReference type="GO" id="GO:0003743">
    <property type="term" value="F:translation initiation factor activity"/>
    <property type="evidence" value="ECO:0007669"/>
    <property type="project" value="UniProtKB-KW"/>
</dbReference>
<evidence type="ECO:0000313" key="9">
    <source>
        <dbReference type="Proteomes" id="UP000275652"/>
    </source>
</evidence>
<gene>
    <name evidence="8" type="ORF">DYB28_000590</name>
</gene>
<dbReference type="PANTHER" id="PTHR14005">
    <property type="entry name" value="EUKARYOTIC TRANSLATION INITIATION FACTOR 3, THETA SUBUNIT"/>
    <property type="match status" value="1"/>
</dbReference>
<protein>
    <recommendedName>
        <fullName evidence="7">PCI domain-containing protein</fullName>
    </recommendedName>
</protein>
<evidence type="ECO:0000256" key="5">
    <source>
        <dbReference type="SAM" id="Coils"/>
    </source>
</evidence>
<keyword evidence="3" id="KW-0694">RNA-binding</keyword>
<reference evidence="8 9" key="1">
    <citation type="journal article" date="2018" name="J. Invertebr. Pathol.">
        <title>New genotyping method for the causative agent of crayfish plague (Aphanomyces astaci) based on whole genome data.</title>
        <authorList>
            <person name="Minardi D."/>
            <person name="Studholme D.J."/>
            <person name="van der Giezen M."/>
            <person name="Pretto T."/>
            <person name="Oidtmann B."/>
        </authorList>
    </citation>
    <scope>NUCLEOTIDE SEQUENCE [LARGE SCALE GENOMIC DNA]</scope>
    <source>
        <strain evidence="8 9">KB13</strain>
    </source>
</reference>
<dbReference type="GO" id="GO:0003729">
    <property type="term" value="F:mRNA binding"/>
    <property type="evidence" value="ECO:0007669"/>
    <property type="project" value="TreeGrafter"/>
</dbReference>
<accession>A0A9X8DWE7</accession>
<feature type="compositionally biased region" description="Basic and acidic residues" evidence="6">
    <location>
        <begin position="874"/>
        <end position="887"/>
    </location>
</feature>
<dbReference type="GO" id="GO:0071541">
    <property type="term" value="C:eukaryotic translation initiation factor 3 complex, eIF3m"/>
    <property type="evidence" value="ECO:0007669"/>
    <property type="project" value="TreeGrafter"/>
</dbReference>
<dbReference type="GO" id="GO:0002188">
    <property type="term" value="P:translation reinitiation"/>
    <property type="evidence" value="ECO:0007669"/>
    <property type="project" value="TreeGrafter"/>
</dbReference>
<evidence type="ECO:0000256" key="2">
    <source>
        <dbReference type="ARBA" id="ARBA00022540"/>
    </source>
</evidence>
<dbReference type="EMBL" id="QUTI01028086">
    <property type="protein sequence ID" value="RLO04877.1"/>
    <property type="molecule type" value="Genomic_DNA"/>
</dbReference>
<dbReference type="PANTHER" id="PTHR14005:SF0">
    <property type="entry name" value="EUKARYOTIC TRANSLATION INITIATION FACTOR 3 SUBUNIT A"/>
    <property type="match status" value="1"/>
</dbReference>
<dbReference type="AlphaFoldDB" id="A0A9X8DWE7"/>
<dbReference type="GO" id="GO:0001732">
    <property type="term" value="P:formation of cytoplasmic translation initiation complex"/>
    <property type="evidence" value="ECO:0007669"/>
    <property type="project" value="TreeGrafter"/>
</dbReference>
<evidence type="ECO:0000313" key="8">
    <source>
        <dbReference type="EMBL" id="RLO04877.1"/>
    </source>
</evidence>
<feature type="domain" description="PCI" evidence="7">
    <location>
        <begin position="333"/>
        <end position="518"/>
    </location>
</feature>
<proteinExistence type="predicted"/>
<evidence type="ECO:0000259" key="7">
    <source>
        <dbReference type="PROSITE" id="PS50250"/>
    </source>
</evidence>
<dbReference type="InterPro" id="IPR027512">
    <property type="entry name" value="EIF3A"/>
</dbReference>
<keyword evidence="1" id="KW-0963">Cytoplasm</keyword>
<evidence type="ECO:0000256" key="3">
    <source>
        <dbReference type="ARBA" id="ARBA00022884"/>
    </source>
</evidence>
<keyword evidence="4" id="KW-0648">Protein biosynthesis</keyword>
<dbReference type="Gene3D" id="1.25.40.860">
    <property type="match status" value="2"/>
</dbReference>
<dbReference type="PROSITE" id="PS50250">
    <property type="entry name" value="PCI"/>
    <property type="match status" value="1"/>
</dbReference>
<keyword evidence="2" id="KW-0396">Initiation factor</keyword>